<dbReference type="Gene3D" id="3.40.50.300">
    <property type="entry name" value="P-loop containing nucleotide triphosphate hydrolases"/>
    <property type="match status" value="1"/>
</dbReference>
<dbReference type="InterPro" id="IPR027417">
    <property type="entry name" value="P-loop_NTPase"/>
</dbReference>
<feature type="domain" description="Bacterial type II secretion system protein E" evidence="3">
    <location>
        <begin position="51"/>
        <end position="323"/>
    </location>
</feature>
<gene>
    <name evidence="4" type="ordered locus">Ksed_25300</name>
</gene>
<dbReference type="GO" id="GO:0005525">
    <property type="term" value="F:GTP binding"/>
    <property type="evidence" value="ECO:0007669"/>
    <property type="project" value="InterPro"/>
</dbReference>
<evidence type="ECO:0000313" key="4">
    <source>
        <dbReference type="EMBL" id="ACV07493.1"/>
    </source>
</evidence>
<dbReference type="EMBL" id="CP001686">
    <property type="protein sequence ID" value="ACV07493.1"/>
    <property type="molecule type" value="Genomic_DNA"/>
</dbReference>
<dbReference type="Gene3D" id="3.30.450.90">
    <property type="match status" value="1"/>
</dbReference>
<dbReference type="STRING" id="478801.Ksed_25300"/>
<comment type="similarity">
    <text evidence="1">Belongs to the GSP E family.</text>
</comment>
<evidence type="ECO:0000259" key="3">
    <source>
        <dbReference type="Pfam" id="PF00437"/>
    </source>
</evidence>
<dbReference type="InterPro" id="IPR001482">
    <property type="entry name" value="T2SS/T4SS_dom"/>
</dbReference>
<name>C7NG84_KYTSD</name>
<dbReference type="InterPro" id="IPR017975">
    <property type="entry name" value="Tubulin_CS"/>
</dbReference>
<dbReference type="GO" id="GO:0016887">
    <property type="term" value="F:ATP hydrolysis activity"/>
    <property type="evidence" value="ECO:0007669"/>
    <property type="project" value="InterPro"/>
</dbReference>
<dbReference type="GO" id="GO:0005874">
    <property type="term" value="C:microtubule"/>
    <property type="evidence" value="ECO:0007669"/>
    <property type="project" value="InterPro"/>
</dbReference>
<dbReference type="SUPFAM" id="SSF52540">
    <property type="entry name" value="P-loop containing nucleoside triphosphate hydrolases"/>
    <property type="match status" value="1"/>
</dbReference>
<proteinExistence type="inferred from homology"/>
<accession>C7NG84</accession>
<dbReference type="Pfam" id="PF00437">
    <property type="entry name" value="T2SSE"/>
    <property type="match status" value="1"/>
</dbReference>
<dbReference type="GO" id="GO:0007017">
    <property type="term" value="P:microtubule-based process"/>
    <property type="evidence" value="ECO:0007669"/>
    <property type="project" value="InterPro"/>
</dbReference>
<dbReference type="InterPro" id="IPR022399">
    <property type="entry name" value="TadA-like_ATPase"/>
</dbReference>
<feature type="region of interest" description="Disordered" evidence="2">
    <location>
        <begin position="1"/>
        <end position="23"/>
    </location>
</feature>
<sequence>MNAPQSIRQQIAHGRSPDRETVGEVAGAQRLRLGDRGVRQRGERLGRQVLGAGPLERVLAEPGVTDVLVNGTEGVWVDRGRGLERDTTRVGSAEEIRALAVRLAGLAGRRLDDTAPCVDGLLPRGIRLHAVLPPLVDGAAHLSLRVPREVVPSIDEMLRLGTVDELGARVLRAVVEQRLAFVVSGGTGSGKTTLLATLLSLVDPADRILVVEDVRELAVQHPHVVRMQSRSANVEGRGAIDMTHLVKQSLRMRPDRVVVGEVRGPEMRELLSALNTGHEGGCGTLHANAIEDVVARFEALGALADMTPAAVHAQLGSALDCVLHVKRLPERRVLAQVGVLVAGEDGRVRALPAMDFRAGGLRRAAAWDRLQDLLGWSR</sequence>
<dbReference type="RefSeq" id="WP_015780419.1">
    <property type="nucleotide sequence ID" value="NC_013169.1"/>
</dbReference>
<dbReference type="KEGG" id="kse:Ksed_25300"/>
<dbReference type="CDD" id="cd01130">
    <property type="entry name" value="VirB11-like_ATPase"/>
    <property type="match status" value="1"/>
</dbReference>
<protein>
    <submittedName>
        <fullName evidence="4">Flp pilus assembly protein, ATPase CpaF</fullName>
    </submittedName>
</protein>
<organism evidence="4 5">
    <name type="scientific">Kytococcus sedentarius (strain ATCC 14392 / DSM 20547 / JCM 11482 / CCUG 33030 / NBRC 15357 / NCTC 11040 / CCM 314 / 541)</name>
    <name type="common">Micrococcus sedentarius</name>
    <dbReference type="NCBI Taxonomy" id="478801"/>
    <lineage>
        <taxon>Bacteria</taxon>
        <taxon>Bacillati</taxon>
        <taxon>Actinomycetota</taxon>
        <taxon>Actinomycetes</taxon>
        <taxon>Micrococcales</taxon>
        <taxon>Kytococcaceae</taxon>
        <taxon>Kytococcus</taxon>
    </lineage>
</organism>
<dbReference type="InterPro" id="IPR050921">
    <property type="entry name" value="T4SS_GSP_E_ATPase"/>
</dbReference>
<evidence type="ECO:0000256" key="1">
    <source>
        <dbReference type="ARBA" id="ARBA00006611"/>
    </source>
</evidence>
<dbReference type="PANTHER" id="PTHR30486:SF6">
    <property type="entry name" value="TYPE IV PILUS RETRACTATION ATPASE PILT"/>
    <property type="match status" value="1"/>
</dbReference>
<evidence type="ECO:0000256" key="2">
    <source>
        <dbReference type="SAM" id="MobiDB-lite"/>
    </source>
</evidence>
<dbReference type="eggNOG" id="COG4962">
    <property type="taxonomic scope" value="Bacteria"/>
</dbReference>
<dbReference type="PANTHER" id="PTHR30486">
    <property type="entry name" value="TWITCHING MOTILITY PROTEIN PILT"/>
    <property type="match status" value="1"/>
</dbReference>
<dbReference type="AlphaFoldDB" id="C7NG84"/>
<dbReference type="PROSITE" id="PS00227">
    <property type="entry name" value="TUBULIN"/>
    <property type="match status" value="1"/>
</dbReference>
<dbReference type="NCBIfam" id="TIGR03819">
    <property type="entry name" value="heli_sec_ATPase"/>
    <property type="match status" value="1"/>
</dbReference>
<dbReference type="Proteomes" id="UP000006666">
    <property type="component" value="Chromosome"/>
</dbReference>
<dbReference type="HOGENOM" id="CLU_005379_8_0_11"/>
<evidence type="ECO:0000313" key="5">
    <source>
        <dbReference type="Proteomes" id="UP000006666"/>
    </source>
</evidence>
<reference evidence="4 5" key="1">
    <citation type="journal article" date="2009" name="Stand. Genomic Sci.">
        <title>Complete genome sequence of Kytococcus sedentarius type strain (541).</title>
        <authorList>
            <person name="Sims D."/>
            <person name="Brettin T."/>
            <person name="Detter J.C."/>
            <person name="Han C."/>
            <person name="Lapidus A."/>
            <person name="Copeland A."/>
            <person name="Glavina Del Rio T."/>
            <person name="Nolan M."/>
            <person name="Chen F."/>
            <person name="Lucas S."/>
            <person name="Tice H."/>
            <person name="Cheng J.F."/>
            <person name="Bruce D."/>
            <person name="Goodwin L."/>
            <person name="Pitluck S."/>
            <person name="Ovchinnikova G."/>
            <person name="Pati A."/>
            <person name="Ivanova N."/>
            <person name="Mavrommatis K."/>
            <person name="Chen A."/>
            <person name="Palaniappan K."/>
            <person name="D'haeseleer P."/>
            <person name="Chain P."/>
            <person name="Bristow J."/>
            <person name="Eisen J.A."/>
            <person name="Markowitz V."/>
            <person name="Hugenholtz P."/>
            <person name="Schneider S."/>
            <person name="Goker M."/>
            <person name="Pukall R."/>
            <person name="Kyrpides N.C."/>
            <person name="Klenk H.P."/>
        </authorList>
    </citation>
    <scope>NUCLEOTIDE SEQUENCE [LARGE SCALE GENOMIC DNA]</scope>
    <source>
        <strain evidence="5">ATCC 14392 / DSM 20547 / JCM 11482 / CCUG 33030 / NBRC 15357 / NCTC 11040 / CCM 314 / 541</strain>
    </source>
</reference>
<keyword evidence="5" id="KW-1185">Reference proteome</keyword>